<dbReference type="InterPro" id="IPR036249">
    <property type="entry name" value="Thioredoxin-like_sf"/>
</dbReference>
<dbReference type="Pfam" id="PF13192">
    <property type="entry name" value="Thioredoxin_3"/>
    <property type="match status" value="1"/>
</dbReference>
<proteinExistence type="predicted"/>
<comment type="caution">
    <text evidence="2">The sequence shown here is derived from an EMBL/GenBank/DDBJ whole genome shotgun (WGS) entry which is preliminary data.</text>
</comment>
<dbReference type="PANTHER" id="PTHR36450:SF1">
    <property type="entry name" value="THIOREDOXIN"/>
    <property type="match status" value="1"/>
</dbReference>
<sequence>MEIIVLGTGCAKCKTTYESVRKVLADNNIAADLKKEENILEIMKYNIMSLPAVVVDGEVKLKGYVPSEEEIKKSLNL</sequence>
<evidence type="ECO:0000313" key="2">
    <source>
        <dbReference type="EMBL" id="MPM09524.1"/>
    </source>
</evidence>
<dbReference type="NCBIfam" id="TIGR00412">
    <property type="entry name" value="redox_disulf_2"/>
    <property type="match status" value="1"/>
</dbReference>
<reference evidence="2" key="1">
    <citation type="submission" date="2019-08" db="EMBL/GenBank/DDBJ databases">
        <authorList>
            <person name="Kucharzyk K."/>
            <person name="Murdoch R.W."/>
            <person name="Higgins S."/>
            <person name="Loffler F."/>
        </authorList>
    </citation>
    <scope>NUCLEOTIDE SEQUENCE</scope>
</reference>
<dbReference type="InterPro" id="IPR012336">
    <property type="entry name" value="Thioredoxin-like_fold"/>
</dbReference>
<dbReference type="Gene3D" id="3.40.30.10">
    <property type="entry name" value="Glutaredoxin"/>
    <property type="match status" value="1"/>
</dbReference>
<feature type="domain" description="Thioredoxin-like fold" evidence="1">
    <location>
        <begin position="1"/>
        <end position="75"/>
    </location>
</feature>
<accession>A0A644X5T4</accession>
<dbReference type="SUPFAM" id="SSF52833">
    <property type="entry name" value="Thioredoxin-like"/>
    <property type="match status" value="1"/>
</dbReference>
<dbReference type="EMBL" id="VSSQ01001580">
    <property type="protein sequence ID" value="MPM09524.1"/>
    <property type="molecule type" value="Genomic_DNA"/>
</dbReference>
<evidence type="ECO:0000259" key="1">
    <source>
        <dbReference type="Pfam" id="PF13192"/>
    </source>
</evidence>
<name>A0A644X5T4_9ZZZZ</name>
<dbReference type="AlphaFoldDB" id="A0A644X5T4"/>
<dbReference type="InterPro" id="IPR005243">
    <property type="entry name" value="THIRX-like_proc"/>
</dbReference>
<organism evidence="2">
    <name type="scientific">bioreactor metagenome</name>
    <dbReference type="NCBI Taxonomy" id="1076179"/>
    <lineage>
        <taxon>unclassified sequences</taxon>
        <taxon>metagenomes</taxon>
        <taxon>ecological metagenomes</taxon>
    </lineage>
</organism>
<gene>
    <name evidence="2" type="ORF">SDC9_55844</name>
</gene>
<dbReference type="PIRSF" id="PIRSF037031">
    <property type="entry name" value="Redox_disulphide_2"/>
    <property type="match status" value="1"/>
</dbReference>
<protein>
    <recommendedName>
        <fullName evidence="1">Thioredoxin-like fold domain-containing protein</fullName>
    </recommendedName>
</protein>
<dbReference type="PANTHER" id="PTHR36450">
    <property type="entry name" value="THIOREDOXIN"/>
    <property type="match status" value="1"/>
</dbReference>